<keyword evidence="2" id="KW-1003">Cell membrane</keyword>
<evidence type="ECO:0000313" key="9">
    <source>
        <dbReference type="EMBL" id="TKK69300.1"/>
    </source>
</evidence>
<dbReference type="InterPro" id="IPR025405">
    <property type="entry name" value="DUF4131"/>
</dbReference>
<dbReference type="PANTHER" id="PTHR30619">
    <property type="entry name" value="DNA INTERNALIZATION/COMPETENCE PROTEIN COMEC/REC2"/>
    <property type="match status" value="1"/>
</dbReference>
<feature type="transmembrane region" description="Helical" evidence="6">
    <location>
        <begin position="440"/>
        <end position="471"/>
    </location>
</feature>
<sequence length="696" mass="78941">MHAYNYISLKSAPAARLLAALIAGIILQWYAALSFAPLLTISIVVVVLSTGFFFLSRYKKYTLQWLQGILVLLLFTVVGALLTYVNNIQHQPYWFQNNYSKNTILIATINEPLVVKPNSFKAVAKVTAVQNNHTIQQATGSIIIYFKKDSTTTNGVTYGSQIAFSKPVQPIQNTGNPGGFDYERYLLFQGLTSQVYLQAADYVVLPQKDAAAFSIFLQKTRAYVIRTLQQYIPGKKEQGVAEALLIGYRNDLDKQLVQSYSHTGVVHIIAISGLHLGMIYGVLVLLFKPFKNRRWHRFVMPVTVLIVLWLFTFIAGAVPSIVRSAVMFSFIALGECLRRKGNIFNTLAVSALCLLIYNPFYLWDVGFQLSYAAVLSIVVFMKPIYNWLYFENKAVKFFWKLTAISLAAQIFTLPIVLFYFHQFPLLFLITNLLVVPLSTIILFIEIFLVVISAWTWLAGITGKLAYWLLWFMNSFIEHIEKLPFALWQNIKANVFQTIILYTVVLLLTVWLFNKKTKALLYALAATLLFTIYTSIDIYTTKQQQKLIVYNVPKSTAIDIIQGNECKTLLSKVIAQDTLLQNFYLLPTRLLYRTAPSQSNILSANNYLLHVNDKTLLIIDKSLPAISHSGKLEADAVIITGNPKLYMSQIDALVRCHVVVFDSSNPAWKIERWKKDCNSLHLRFHSVAQEGAFVMDL</sequence>
<comment type="caution">
    <text evidence="9">The sequence shown here is derived from an EMBL/GenBank/DDBJ whole genome shotgun (WGS) entry which is preliminary data.</text>
</comment>
<feature type="transmembrane region" description="Helical" evidence="6">
    <location>
        <begin position="65"/>
        <end position="85"/>
    </location>
</feature>
<comment type="subcellular location">
    <subcellularLocation>
        <location evidence="1">Cell membrane</location>
        <topology evidence="1">Multi-pass membrane protein</topology>
    </subcellularLocation>
</comment>
<dbReference type="PANTHER" id="PTHR30619:SF1">
    <property type="entry name" value="RECOMBINATION PROTEIN 2"/>
    <property type="match status" value="1"/>
</dbReference>
<reference evidence="9 10" key="1">
    <citation type="submission" date="2019-05" db="EMBL/GenBank/DDBJ databases">
        <title>Panacibacter sp. strain 17mud1-8 Genome sequencing and assembly.</title>
        <authorList>
            <person name="Chhetri G."/>
        </authorList>
    </citation>
    <scope>NUCLEOTIDE SEQUENCE [LARGE SCALE GENOMIC DNA]</scope>
    <source>
        <strain evidence="9 10">17mud1-8</strain>
    </source>
</reference>
<keyword evidence="10" id="KW-1185">Reference proteome</keyword>
<keyword evidence="5 6" id="KW-0472">Membrane</keyword>
<gene>
    <name evidence="9" type="ORF">FC093_08260</name>
</gene>
<evidence type="ECO:0000256" key="2">
    <source>
        <dbReference type="ARBA" id="ARBA00022475"/>
    </source>
</evidence>
<dbReference type="InterPro" id="IPR052159">
    <property type="entry name" value="Competence_DNA_uptake"/>
</dbReference>
<dbReference type="OrthoDB" id="9761531at2"/>
<feature type="transmembrane region" description="Helical" evidence="6">
    <location>
        <begin position="264"/>
        <end position="286"/>
    </location>
</feature>
<feature type="transmembrane region" description="Helical" evidence="6">
    <location>
        <begin position="518"/>
        <end position="538"/>
    </location>
</feature>
<feature type="transmembrane region" description="Helical" evidence="6">
    <location>
        <begin position="369"/>
        <end position="390"/>
    </location>
</feature>
<feature type="transmembrane region" description="Helical" evidence="6">
    <location>
        <begin position="298"/>
        <end position="315"/>
    </location>
</feature>
<protein>
    <submittedName>
        <fullName evidence="9">ComEC family competence protein</fullName>
    </submittedName>
</protein>
<name>A0A4U3L305_9BACT</name>
<feature type="transmembrane region" description="Helical" evidence="6">
    <location>
        <begin position="344"/>
        <end position="363"/>
    </location>
</feature>
<dbReference type="Pfam" id="PF03772">
    <property type="entry name" value="Competence"/>
    <property type="match status" value="1"/>
</dbReference>
<evidence type="ECO:0000259" key="8">
    <source>
        <dbReference type="Pfam" id="PF13567"/>
    </source>
</evidence>
<evidence type="ECO:0000256" key="4">
    <source>
        <dbReference type="ARBA" id="ARBA00022989"/>
    </source>
</evidence>
<evidence type="ECO:0000256" key="3">
    <source>
        <dbReference type="ARBA" id="ARBA00022692"/>
    </source>
</evidence>
<evidence type="ECO:0000313" key="10">
    <source>
        <dbReference type="Proteomes" id="UP000305848"/>
    </source>
</evidence>
<feature type="transmembrane region" description="Helical" evidence="6">
    <location>
        <begin position="492"/>
        <end position="512"/>
    </location>
</feature>
<dbReference type="RefSeq" id="WP_137261295.1">
    <property type="nucleotide sequence ID" value="NZ_SZQL01000005.1"/>
</dbReference>
<keyword evidence="4 6" id="KW-1133">Transmembrane helix</keyword>
<dbReference type="Proteomes" id="UP000305848">
    <property type="component" value="Unassembled WGS sequence"/>
</dbReference>
<dbReference type="InterPro" id="IPR004477">
    <property type="entry name" value="ComEC_N"/>
</dbReference>
<proteinExistence type="predicted"/>
<evidence type="ECO:0000256" key="6">
    <source>
        <dbReference type="SAM" id="Phobius"/>
    </source>
</evidence>
<feature type="domain" description="ComEC/Rec2-related protein" evidence="7">
    <location>
        <begin position="244"/>
        <end position="511"/>
    </location>
</feature>
<dbReference type="AlphaFoldDB" id="A0A4U3L305"/>
<organism evidence="9 10">
    <name type="scientific">Ilyomonas limi</name>
    <dbReference type="NCBI Taxonomy" id="2575867"/>
    <lineage>
        <taxon>Bacteria</taxon>
        <taxon>Pseudomonadati</taxon>
        <taxon>Bacteroidota</taxon>
        <taxon>Chitinophagia</taxon>
        <taxon>Chitinophagales</taxon>
        <taxon>Chitinophagaceae</taxon>
        <taxon>Ilyomonas</taxon>
    </lineage>
</organism>
<feature type="transmembrane region" description="Helical" evidence="6">
    <location>
        <begin position="397"/>
        <end position="420"/>
    </location>
</feature>
<feature type="domain" description="DUF4131" evidence="8">
    <location>
        <begin position="38"/>
        <end position="201"/>
    </location>
</feature>
<evidence type="ECO:0000256" key="5">
    <source>
        <dbReference type="ARBA" id="ARBA00023136"/>
    </source>
</evidence>
<keyword evidence="3 6" id="KW-0812">Transmembrane</keyword>
<evidence type="ECO:0000256" key="1">
    <source>
        <dbReference type="ARBA" id="ARBA00004651"/>
    </source>
</evidence>
<evidence type="ECO:0000259" key="7">
    <source>
        <dbReference type="Pfam" id="PF03772"/>
    </source>
</evidence>
<dbReference type="NCBIfam" id="TIGR00360">
    <property type="entry name" value="ComEC_N-term"/>
    <property type="match status" value="1"/>
</dbReference>
<dbReference type="GO" id="GO:0005886">
    <property type="term" value="C:plasma membrane"/>
    <property type="evidence" value="ECO:0007669"/>
    <property type="project" value="UniProtKB-SubCell"/>
</dbReference>
<dbReference type="EMBL" id="SZQL01000005">
    <property type="protein sequence ID" value="TKK69300.1"/>
    <property type="molecule type" value="Genomic_DNA"/>
</dbReference>
<accession>A0A4U3L305</accession>
<dbReference type="Pfam" id="PF13567">
    <property type="entry name" value="DUF4131"/>
    <property type="match status" value="1"/>
</dbReference>